<dbReference type="RefSeq" id="WP_179941015.1">
    <property type="nucleotide sequence ID" value="NZ_JACBYF010000005.1"/>
</dbReference>
<dbReference type="PANTHER" id="PTHR11113:SF14">
    <property type="entry name" value="N-ACETYLGLUCOSAMINE-6-PHOSPHATE DEACETYLASE"/>
    <property type="match status" value="1"/>
</dbReference>
<dbReference type="NCBIfam" id="TIGR00221">
    <property type="entry name" value="nagA"/>
    <property type="match status" value="1"/>
</dbReference>
<dbReference type="Proteomes" id="UP000531840">
    <property type="component" value="Unassembled WGS sequence"/>
</dbReference>
<dbReference type="InterPro" id="IPR003764">
    <property type="entry name" value="GlcNAc_6-P_deAcase"/>
</dbReference>
<dbReference type="CDD" id="cd00854">
    <property type="entry name" value="NagA"/>
    <property type="match status" value="1"/>
</dbReference>
<evidence type="ECO:0000256" key="5">
    <source>
        <dbReference type="PIRNR" id="PIRNR038994"/>
    </source>
</evidence>
<evidence type="ECO:0000259" key="6">
    <source>
        <dbReference type="Pfam" id="PF01979"/>
    </source>
</evidence>
<comment type="similarity">
    <text evidence="1 5">Belongs to the metallo-dependent hydrolases superfamily. NagA family.</text>
</comment>
<feature type="domain" description="Amidohydrolase-related" evidence="6">
    <location>
        <begin position="47"/>
        <end position="377"/>
    </location>
</feature>
<keyword evidence="2" id="KW-0479">Metal-binding</keyword>
<name>A0ABX2SYJ2_9BACL</name>
<dbReference type="SUPFAM" id="SSF51556">
    <property type="entry name" value="Metallo-dependent hydrolases"/>
    <property type="match status" value="1"/>
</dbReference>
<dbReference type="InterPro" id="IPR032466">
    <property type="entry name" value="Metal_Hydrolase"/>
</dbReference>
<dbReference type="Gene3D" id="2.30.40.10">
    <property type="entry name" value="Urease, subunit C, domain 1"/>
    <property type="match status" value="1"/>
</dbReference>
<dbReference type="PANTHER" id="PTHR11113">
    <property type="entry name" value="N-ACETYLGLUCOSAMINE-6-PHOSPHATE DEACETYLASE"/>
    <property type="match status" value="1"/>
</dbReference>
<organism evidence="7 8">
    <name type="scientific">Gemelliphila palaticanis</name>
    <dbReference type="NCBI Taxonomy" id="81950"/>
    <lineage>
        <taxon>Bacteria</taxon>
        <taxon>Bacillati</taxon>
        <taxon>Bacillota</taxon>
        <taxon>Bacilli</taxon>
        <taxon>Bacillales</taxon>
        <taxon>Gemellaceae</taxon>
        <taxon>Gemelliphila</taxon>
    </lineage>
</organism>
<protein>
    <submittedName>
        <fullName evidence="7">N-acetylglucosamine-6-phosphate deacetylase</fullName>
        <ecNumber evidence="7">3.5.1.25</ecNumber>
    </submittedName>
</protein>
<dbReference type="InterPro" id="IPR011059">
    <property type="entry name" value="Metal-dep_hydrolase_composite"/>
</dbReference>
<sequence>MLIKSKKVWLSGQFLPLIVEITNDKITAIYDYDDEKEVDYDFGSNRVLPGFIDIHTHGAYGFDTNDANEDGLRRWAKNVSEEGVTAFLPTTITQTEETLLKAVSNVAKVHNDGYEGSEILGIHFEGPYLDVEKRGAQPLDCLQKPDVEQFKKFQEASNNLIKVITIASDLDPDYKLTKYLASEGIKVSMGHSSANYKETALAFANGAISQTHVFNGMTGFHHRDPGQVGYAFFSNDSFGEVIADGIHSTPESLNLFFQTKGRDKAIVISDSINAKGLGSGTYEFGGENVIVHDDGRATREDGRLAGSTANIINSLRVLIEDALVPVNYAINACTKNPADLLGLSDSKGRIKVGYDADITVISDDYKVIKTFGKGKIIYEQ</sequence>
<evidence type="ECO:0000256" key="4">
    <source>
        <dbReference type="ARBA" id="ARBA00023277"/>
    </source>
</evidence>
<accession>A0ABX2SYJ2</accession>
<dbReference type="SUPFAM" id="SSF51338">
    <property type="entry name" value="Composite domain of metallo-dependent hydrolases"/>
    <property type="match status" value="1"/>
</dbReference>
<keyword evidence="3 5" id="KW-0378">Hydrolase</keyword>
<proteinExistence type="inferred from homology"/>
<gene>
    <name evidence="7" type="primary">nagA</name>
    <name evidence="7" type="ORF">HZY85_03675</name>
</gene>
<dbReference type="EC" id="3.5.1.25" evidence="7"/>
<dbReference type="GO" id="GO:0008448">
    <property type="term" value="F:N-acetylglucosamine-6-phosphate deacetylase activity"/>
    <property type="evidence" value="ECO:0007669"/>
    <property type="project" value="UniProtKB-EC"/>
</dbReference>
<evidence type="ECO:0000256" key="3">
    <source>
        <dbReference type="ARBA" id="ARBA00022801"/>
    </source>
</evidence>
<dbReference type="EMBL" id="JACBYF010000005">
    <property type="protein sequence ID" value="NYS47295.1"/>
    <property type="molecule type" value="Genomic_DNA"/>
</dbReference>
<reference evidence="7 8" key="1">
    <citation type="submission" date="2020-07" db="EMBL/GenBank/DDBJ databases">
        <title>MOT database genomes.</title>
        <authorList>
            <person name="Joseph S."/>
            <person name="Aduse-Opoku J."/>
            <person name="Hashim A."/>
            <person name="Wade W."/>
            <person name="Curtis M."/>
        </authorList>
    </citation>
    <scope>NUCLEOTIDE SEQUENCE [LARGE SCALE GENOMIC DNA]</scope>
    <source>
        <strain evidence="7 8">CIP 106318</strain>
    </source>
</reference>
<comment type="caution">
    <text evidence="7">The sequence shown here is derived from an EMBL/GenBank/DDBJ whole genome shotgun (WGS) entry which is preliminary data.</text>
</comment>
<evidence type="ECO:0000256" key="1">
    <source>
        <dbReference type="ARBA" id="ARBA00010716"/>
    </source>
</evidence>
<dbReference type="InterPro" id="IPR006680">
    <property type="entry name" value="Amidohydro-rel"/>
</dbReference>
<evidence type="ECO:0000313" key="8">
    <source>
        <dbReference type="Proteomes" id="UP000531840"/>
    </source>
</evidence>
<dbReference type="PIRSF" id="PIRSF038994">
    <property type="entry name" value="NagA"/>
    <property type="match status" value="1"/>
</dbReference>
<evidence type="ECO:0000256" key="2">
    <source>
        <dbReference type="ARBA" id="ARBA00022723"/>
    </source>
</evidence>
<keyword evidence="8" id="KW-1185">Reference proteome</keyword>
<dbReference type="Gene3D" id="3.20.20.140">
    <property type="entry name" value="Metal-dependent hydrolases"/>
    <property type="match status" value="1"/>
</dbReference>
<dbReference type="Pfam" id="PF01979">
    <property type="entry name" value="Amidohydro_1"/>
    <property type="match status" value="1"/>
</dbReference>
<evidence type="ECO:0000313" key="7">
    <source>
        <dbReference type="EMBL" id="NYS47295.1"/>
    </source>
</evidence>
<keyword evidence="4 5" id="KW-0119">Carbohydrate metabolism</keyword>